<dbReference type="OrthoDB" id="3307592at2"/>
<keyword evidence="1" id="KW-0472">Membrane</keyword>
<dbReference type="InterPro" id="IPR035919">
    <property type="entry name" value="EAL_sf"/>
</dbReference>
<dbReference type="PROSITE" id="PS50887">
    <property type="entry name" value="GGDEF"/>
    <property type="match status" value="1"/>
</dbReference>
<dbReference type="EMBL" id="FZNR01000006">
    <property type="protein sequence ID" value="SNR83025.1"/>
    <property type="molecule type" value="Genomic_DNA"/>
</dbReference>
<dbReference type="RefSeq" id="WP_089294269.1">
    <property type="nucleotide sequence ID" value="NZ_BOMU01000056.1"/>
</dbReference>
<name>A0A238ZHT9_9ACTN</name>
<evidence type="ECO:0000259" key="3">
    <source>
        <dbReference type="PROSITE" id="PS50887"/>
    </source>
</evidence>
<dbReference type="InterPro" id="IPR001633">
    <property type="entry name" value="EAL_dom"/>
</dbReference>
<dbReference type="CDD" id="cd01949">
    <property type="entry name" value="GGDEF"/>
    <property type="match status" value="1"/>
</dbReference>
<dbReference type="InterPro" id="IPR052155">
    <property type="entry name" value="Biofilm_reg_signaling"/>
</dbReference>
<feature type="domain" description="GGDEF" evidence="3">
    <location>
        <begin position="360"/>
        <end position="487"/>
    </location>
</feature>
<accession>A0A238ZHT9</accession>
<organism evidence="4 5">
    <name type="scientific">Actinoplanes regularis</name>
    <dbReference type="NCBI Taxonomy" id="52697"/>
    <lineage>
        <taxon>Bacteria</taxon>
        <taxon>Bacillati</taxon>
        <taxon>Actinomycetota</taxon>
        <taxon>Actinomycetes</taxon>
        <taxon>Micromonosporales</taxon>
        <taxon>Micromonosporaceae</taxon>
        <taxon>Actinoplanes</taxon>
    </lineage>
</organism>
<feature type="transmembrane region" description="Helical" evidence="1">
    <location>
        <begin position="68"/>
        <end position="91"/>
    </location>
</feature>
<dbReference type="CDD" id="cd01948">
    <property type="entry name" value="EAL"/>
    <property type="match status" value="1"/>
</dbReference>
<keyword evidence="1" id="KW-1133">Transmembrane helix</keyword>
<feature type="transmembrane region" description="Helical" evidence="1">
    <location>
        <begin position="171"/>
        <end position="191"/>
    </location>
</feature>
<keyword evidence="5" id="KW-1185">Reference proteome</keyword>
<protein>
    <submittedName>
        <fullName evidence="4">Diguanylate cyclase (GGDEF) domain-containing protein</fullName>
    </submittedName>
</protein>
<gene>
    <name evidence="4" type="ORF">SAMN06264365_10651</name>
</gene>
<dbReference type="NCBIfam" id="TIGR00254">
    <property type="entry name" value="GGDEF"/>
    <property type="match status" value="1"/>
</dbReference>
<reference evidence="4 5" key="1">
    <citation type="submission" date="2017-06" db="EMBL/GenBank/DDBJ databases">
        <authorList>
            <person name="Kim H.J."/>
            <person name="Triplett B.A."/>
        </authorList>
    </citation>
    <scope>NUCLEOTIDE SEQUENCE [LARGE SCALE GENOMIC DNA]</scope>
    <source>
        <strain evidence="4 5">DSM 43151</strain>
    </source>
</reference>
<dbReference type="PROSITE" id="PS50883">
    <property type="entry name" value="EAL"/>
    <property type="match status" value="1"/>
</dbReference>
<dbReference type="InterPro" id="IPR029787">
    <property type="entry name" value="Nucleotide_cyclase"/>
</dbReference>
<dbReference type="InterPro" id="IPR000160">
    <property type="entry name" value="GGDEF_dom"/>
</dbReference>
<dbReference type="PANTHER" id="PTHR44757">
    <property type="entry name" value="DIGUANYLATE CYCLASE DGCP"/>
    <property type="match status" value="1"/>
</dbReference>
<feature type="transmembrane region" description="Helical" evidence="1">
    <location>
        <begin position="34"/>
        <end position="56"/>
    </location>
</feature>
<keyword evidence="1" id="KW-0812">Transmembrane</keyword>
<dbReference type="Proteomes" id="UP000198415">
    <property type="component" value="Unassembled WGS sequence"/>
</dbReference>
<dbReference type="AlphaFoldDB" id="A0A238ZHT9"/>
<feature type="transmembrane region" description="Helical" evidence="1">
    <location>
        <begin position="103"/>
        <end position="120"/>
    </location>
</feature>
<dbReference type="Gene3D" id="3.20.20.450">
    <property type="entry name" value="EAL domain"/>
    <property type="match status" value="1"/>
</dbReference>
<feature type="transmembrane region" description="Helical" evidence="1">
    <location>
        <begin position="224"/>
        <end position="245"/>
    </location>
</feature>
<dbReference type="SMART" id="SM00267">
    <property type="entry name" value="GGDEF"/>
    <property type="match status" value="1"/>
</dbReference>
<dbReference type="SUPFAM" id="SSF141868">
    <property type="entry name" value="EAL domain-like"/>
    <property type="match status" value="1"/>
</dbReference>
<dbReference type="PANTHER" id="PTHR44757:SF2">
    <property type="entry name" value="BIOFILM ARCHITECTURE MAINTENANCE PROTEIN MBAA"/>
    <property type="match status" value="1"/>
</dbReference>
<feature type="transmembrane region" description="Helical" evidence="1">
    <location>
        <begin position="9"/>
        <end position="28"/>
    </location>
</feature>
<feature type="transmembrane region" description="Helical" evidence="1">
    <location>
        <begin position="198"/>
        <end position="218"/>
    </location>
</feature>
<dbReference type="SUPFAM" id="SSF55073">
    <property type="entry name" value="Nucleotide cyclase"/>
    <property type="match status" value="1"/>
</dbReference>
<feature type="transmembrane region" description="Helical" evidence="1">
    <location>
        <begin position="265"/>
        <end position="286"/>
    </location>
</feature>
<evidence type="ECO:0000256" key="1">
    <source>
        <dbReference type="SAM" id="Phobius"/>
    </source>
</evidence>
<dbReference type="Pfam" id="PF00990">
    <property type="entry name" value="GGDEF"/>
    <property type="match status" value="1"/>
</dbReference>
<evidence type="ECO:0000313" key="5">
    <source>
        <dbReference type="Proteomes" id="UP000198415"/>
    </source>
</evidence>
<proteinExistence type="predicted"/>
<dbReference type="SMART" id="SM00052">
    <property type="entry name" value="EAL"/>
    <property type="match status" value="1"/>
</dbReference>
<evidence type="ECO:0000259" key="2">
    <source>
        <dbReference type="PROSITE" id="PS50883"/>
    </source>
</evidence>
<dbReference type="Gene3D" id="3.30.70.270">
    <property type="match status" value="1"/>
</dbReference>
<feature type="domain" description="EAL" evidence="2">
    <location>
        <begin position="496"/>
        <end position="758"/>
    </location>
</feature>
<sequence>MTTRPWRHAVVTGTLVLLSALWLVLWATTGLGPIAVGYVFMPLATGVAALSVRALRRETSLTPVGLRFWRAIEVGCLLGTIGFALLAWAALTPTPDMPSMPTAGAMFTCAGLLAAIWAVARVPLGVTSRRERVRQWLDRTIAFLGCFAVLWHFGLFPLLTADVPWKPTTLIIMMLSFAFAAGAITKVSYIVGGPVDRIAVRMVASVGLATGGVALLHGKYGYDGILPGQALCLPLVPLLVTVAAYRQRNAAGRPPTRRGNVWLPYLTVLAVEVPLADVIFGTPAVHGGTPEIRLVAGAAATVTMLVSLRQYLVNRDNARLLREREASESRLRYEATHDALTGLGNRVLFRERLDTVLAAGAATVLLVDLDDFNTVNDSLGHDVGDELLIAFAGVLRAAAGADGVPARLAGDEFAVLVTTPGRDEAVAERIMTEIATPIGAHRLLVHASAGIASAPAGTPASHLLRAADAAMYTAKQRGKANWVRFAAGMEKPAQAHAQLGGDLRRALNAGEFKLVYQPIVDLRTGRITGVEALARWIHPERGMVSPADFIPAAERSGLIVPLGRWVLRETCRQAAAWLERFGPEALEKAAPNVSIRQLHDPDFVADVRAALADSGLPPNRLVLELTESAVLRGHQVLRVLHELHEMGVRLALDDFGTGESSLSLLRAFPAAVVKLDKSFVDNIELDEPDSAAAGARQAVARAVVQLADALGLATVAEGIENQEQVERLLKLGYTVGQGYHLGRPVSSEEFTARLLDQRQRVPLVA</sequence>
<dbReference type="InterPro" id="IPR043128">
    <property type="entry name" value="Rev_trsase/Diguanyl_cyclase"/>
</dbReference>
<feature type="transmembrane region" description="Helical" evidence="1">
    <location>
        <begin position="141"/>
        <end position="159"/>
    </location>
</feature>
<dbReference type="Pfam" id="PF00563">
    <property type="entry name" value="EAL"/>
    <property type="match status" value="1"/>
</dbReference>
<evidence type="ECO:0000313" key="4">
    <source>
        <dbReference type="EMBL" id="SNR83025.1"/>
    </source>
</evidence>